<keyword evidence="9" id="KW-1185">Reference proteome</keyword>
<dbReference type="InterPro" id="IPR004345">
    <property type="entry name" value="TB2_DP1_HVA22"/>
</dbReference>
<sequence length="246" mass="26810">MLMALASRIVGAWFAFLIPAYSTWKALSHRPLSEPDLERWAMYWTCVGAFIAFESVAEWFISWFPFYWELRTLVLLFMSLPQTQGSTFVYQTYFDPYFKKNEADIDAGIVAAQTNTITFAQAKATAIWEAAWRIATKSGAPSAGAPATGTPSGQTPSAQQAPPNLFAMGSQLFQTYGPWAMGAIKSSVGSIQTKSTTTGSVNASNPPLPTPPATKPAPSPGLQQRSPYASRENVATPPVFPEPQHF</sequence>
<evidence type="ECO:0000256" key="5">
    <source>
        <dbReference type="ARBA" id="ARBA00023136"/>
    </source>
</evidence>
<gene>
    <name evidence="8" type="ORF">PHLGIDRAFT_399773</name>
</gene>
<evidence type="ECO:0000256" key="1">
    <source>
        <dbReference type="ARBA" id="ARBA00004141"/>
    </source>
</evidence>
<evidence type="ECO:0000256" key="6">
    <source>
        <dbReference type="RuleBase" id="RU362006"/>
    </source>
</evidence>
<evidence type="ECO:0000313" key="8">
    <source>
        <dbReference type="EMBL" id="KIP12048.1"/>
    </source>
</evidence>
<keyword evidence="4" id="KW-1133">Transmembrane helix</keyword>
<dbReference type="PANTHER" id="PTHR12300">
    <property type="entry name" value="HVA22-LIKE PROTEINS"/>
    <property type="match status" value="1"/>
</dbReference>
<feature type="compositionally biased region" description="Low complexity" evidence="7">
    <location>
        <begin position="139"/>
        <end position="157"/>
    </location>
</feature>
<evidence type="ECO:0000256" key="7">
    <source>
        <dbReference type="SAM" id="MobiDB-lite"/>
    </source>
</evidence>
<evidence type="ECO:0000256" key="3">
    <source>
        <dbReference type="ARBA" id="ARBA00022692"/>
    </source>
</evidence>
<organism evidence="8 9">
    <name type="scientific">Phlebiopsis gigantea (strain 11061_1 CR5-6)</name>
    <name type="common">White-rot fungus</name>
    <name type="synonym">Peniophora gigantea</name>
    <dbReference type="NCBI Taxonomy" id="745531"/>
    <lineage>
        <taxon>Eukaryota</taxon>
        <taxon>Fungi</taxon>
        <taxon>Dikarya</taxon>
        <taxon>Basidiomycota</taxon>
        <taxon>Agaricomycotina</taxon>
        <taxon>Agaricomycetes</taxon>
        <taxon>Polyporales</taxon>
        <taxon>Phanerochaetaceae</taxon>
        <taxon>Phlebiopsis</taxon>
    </lineage>
</organism>
<evidence type="ECO:0000256" key="4">
    <source>
        <dbReference type="ARBA" id="ARBA00022989"/>
    </source>
</evidence>
<evidence type="ECO:0000313" key="9">
    <source>
        <dbReference type="Proteomes" id="UP000053257"/>
    </source>
</evidence>
<protein>
    <recommendedName>
        <fullName evidence="6">Protein YOP1</fullName>
    </recommendedName>
</protein>
<reference evidence="8 9" key="1">
    <citation type="journal article" date="2014" name="PLoS Genet.">
        <title>Analysis of the Phlebiopsis gigantea genome, transcriptome and secretome provides insight into its pioneer colonization strategies of wood.</title>
        <authorList>
            <person name="Hori C."/>
            <person name="Ishida T."/>
            <person name="Igarashi K."/>
            <person name="Samejima M."/>
            <person name="Suzuki H."/>
            <person name="Master E."/>
            <person name="Ferreira P."/>
            <person name="Ruiz-Duenas F.J."/>
            <person name="Held B."/>
            <person name="Canessa P."/>
            <person name="Larrondo L.F."/>
            <person name="Schmoll M."/>
            <person name="Druzhinina I.S."/>
            <person name="Kubicek C.P."/>
            <person name="Gaskell J.A."/>
            <person name="Kersten P."/>
            <person name="St John F."/>
            <person name="Glasner J."/>
            <person name="Sabat G."/>
            <person name="Splinter BonDurant S."/>
            <person name="Syed K."/>
            <person name="Yadav J."/>
            <person name="Mgbeahuruike A.C."/>
            <person name="Kovalchuk A."/>
            <person name="Asiegbu F.O."/>
            <person name="Lackner G."/>
            <person name="Hoffmeister D."/>
            <person name="Rencoret J."/>
            <person name="Gutierrez A."/>
            <person name="Sun H."/>
            <person name="Lindquist E."/>
            <person name="Barry K."/>
            <person name="Riley R."/>
            <person name="Grigoriev I.V."/>
            <person name="Henrissat B."/>
            <person name="Kues U."/>
            <person name="Berka R.M."/>
            <person name="Martinez A.T."/>
            <person name="Covert S.F."/>
            <person name="Blanchette R.A."/>
            <person name="Cullen D."/>
        </authorList>
    </citation>
    <scope>NUCLEOTIDE SEQUENCE [LARGE SCALE GENOMIC DNA]</scope>
    <source>
        <strain evidence="8 9">11061_1 CR5-6</strain>
    </source>
</reference>
<keyword evidence="3" id="KW-0812">Transmembrane</keyword>
<feature type="region of interest" description="Disordered" evidence="7">
    <location>
        <begin position="139"/>
        <end position="163"/>
    </location>
</feature>
<comment type="similarity">
    <text evidence="2 6">Belongs to the DP1 family.</text>
</comment>
<feature type="region of interest" description="Disordered" evidence="7">
    <location>
        <begin position="194"/>
        <end position="246"/>
    </location>
</feature>
<dbReference type="EMBL" id="KN840442">
    <property type="protein sequence ID" value="KIP12048.1"/>
    <property type="molecule type" value="Genomic_DNA"/>
</dbReference>
<proteinExistence type="inferred from homology"/>
<dbReference type="OrthoDB" id="434647at2759"/>
<dbReference type="GO" id="GO:0016020">
    <property type="term" value="C:membrane"/>
    <property type="evidence" value="ECO:0007669"/>
    <property type="project" value="UniProtKB-SubCell"/>
</dbReference>
<dbReference type="Pfam" id="PF03134">
    <property type="entry name" value="TB2_DP1_HVA22"/>
    <property type="match status" value="1"/>
</dbReference>
<accession>A0A0C3PVU9</accession>
<comment type="subcellular location">
    <subcellularLocation>
        <location evidence="1 6">Membrane</location>
        <topology evidence="1 6">Multi-pass membrane protein</topology>
    </subcellularLocation>
</comment>
<dbReference type="Proteomes" id="UP000053257">
    <property type="component" value="Unassembled WGS sequence"/>
</dbReference>
<feature type="compositionally biased region" description="Pro residues" evidence="7">
    <location>
        <begin position="206"/>
        <end position="219"/>
    </location>
</feature>
<dbReference type="AlphaFoldDB" id="A0A0C3PVU9"/>
<evidence type="ECO:0000256" key="2">
    <source>
        <dbReference type="ARBA" id="ARBA00008573"/>
    </source>
</evidence>
<name>A0A0C3PVU9_PHLG1</name>
<keyword evidence="5" id="KW-0472">Membrane</keyword>
<dbReference type="HOGENOM" id="CLU_061852_1_0_1"/>
<dbReference type="PANTHER" id="PTHR12300:SF161">
    <property type="entry name" value="RECEPTOR EXPRESSION-ENHANCING PROTEIN"/>
    <property type="match status" value="1"/>
</dbReference>